<protein>
    <recommendedName>
        <fullName evidence="8">Ribonuclease Z</fullName>
        <shortName evidence="8">RNase Z</shortName>
        <ecNumber evidence="8">3.1.26.11</ecNumber>
    </recommendedName>
    <alternativeName>
        <fullName evidence="8">tRNA 3 endonuclease</fullName>
    </alternativeName>
    <alternativeName>
        <fullName evidence="8">tRNase Z</fullName>
    </alternativeName>
</protein>
<dbReference type="Proteomes" id="UP000195772">
    <property type="component" value="Unassembled WGS sequence"/>
</dbReference>
<feature type="binding site" evidence="8">
    <location>
        <position position="62"/>
    </location>
    <ligand>
        <name>Zn(2+)</name>
        <dbReference type="ChEBI" id="CHEBI:29105"/>
        <label>1</label>
        <note>catalytic</note>
    </ligand>
</feature>
<dbReference type="OrthoDB" id="9800940at2"/>
<feature type="binding site" evidence="8">
    <location>
        <position position="67"/>
    </location>
    <ligand>
        <name>Zn(2+)</name>
        <dbReference type="ChEBI" id="CHEBI:29105"/>
        <label>2</label>
        <note>catalytic</note>
    </ligand>
</feature>
<dbReference type="InterPro" id="IPR001279">
    <property type="entry name" value="Metallo-B-lactamas"/>
</dbReference>
<dbReference type="GeneID" id="59808703"/>
<comment type="subunit">
    <text evidence="1 8">Homodimer.</text>
</comment>
<dbReference type="eggNOG" id="COG1234">
    <property type="taxonomic scope" value="Bacteria"/>
</dbReference>
<dbReference type="Gene3D" id="3.60.15.10">
    <property type="entry name" value="Ribonuclease Z/Hydroxyacylglutathione hydrolase-like"/>
    <property type="match status" value="1"/>
</dbReference>
<evidence type="ECO:0000313" key="11">
    <source>
        <dbReference type="Proteomes" id="UP000195772"/>
    </source>
</evidence>
<keyword evidence="4 8" id="KW-0479">Metal-binding</keyword>
<dbReference type="AlphaFoldDB" id="A0A1Y3QRS9"/>
<keyword evidence="3 8" id="KW-0540">Nuclease</keyword>
<reference evidence="11" key="1">
    <citation type="submission" date="2017-04" db="EMBL/GenBank/DDBJ databases">
        <title>Function of individual gut microbiota members based on whole genome sequencing of pure cultures obtained from chicken caecum.</title>
        <authorList>
            <person name="Medvecky M."/>
            <person name="Cejkova D."/>
            <person name="Polansky O."/>
            <person name="Karasova D."/>
            <person name="Kubasova T."/>
            <person name="Cizek A."/>
            <person name="Rychlik I."/>
        </authorList>
    </citation>
    <scope>NUCLEOTIDE SEQUENCE [LARGE SCALE GENOMIC DNA]</scope>
    <source>
        <strain evidence="11">An90</strain>
    </source>
</reference>
<dbReference type="Pfam" id="PF12706">
    <property type="entry name" value="Lactamase_B_2"/>
    <property type="match status" value="1"/>
</dbReference>
<dbReference type="PANTHER" id="PTHR46018:SF2">
    <property type="entry name" value="ZINC PHOSPHODIESTERASE ELAC PROTEIN 1"/>
    <property type="match status" value="1"/>
</dbReference>
<dbReference type="EC" id="3.1.26.11" evidence="8"/>
<comment type="caution">
    <text evidence="10">The sequence shown here is derived from an EMBL/GenBank/DDBJ whole genome shotgun (WGS) entry which is preliminary data.</text>
</comment>
<evidence type="ECO:0000256" key="6">
    <source>
        <dbReference type="ARBA" id="ARBA00022801"/>
    </source>
</evidence>
<feature type="binding site" evidence="8">
    <location>
        <position position="270"/>
    </location>
    <ligand>
        <name>Zn(2+)</name>
        <dbReference type="ChEBI" id="CHEBI:29105"/>
        <label>2</label>
        <note>catalytic</note>
    </ligand>
</feature>
<dbReference type="SUPFAM" id="SSF56281">
    <property type="entry name" value="Metallo-hydrolase/oxidoreductase"/>
    <property type="match status" value="1"/>
</dbReference>
<evidence type="ECO:0000256" key="4">
    <source>
        <dbReference type="ARBA" id="ARBA00022723"/>
    </source>
</evidence>
<feature type="active site" description="Proton acceptor" evidence="8">
    <location>
        <position position="66"/>
    </location>
</feature>
<accession>A0A1Y3QRS9</accession>
<feature type="binding site" evidence="8">
    <location>
        <position position="66"/>
    </location>
    <ligand>
        <name>Zn(2+)</name>
        <dbReference type="ChEBI" id="CHEBI:29105"/>
        <label>2</label>
        <note>catalytic</note>
    </ligand>
</feature>
<dbReference type="Pfam" id="PF23023">
    <property type="entry name" value="Anti-Pycsar_Apyc1"/>
    <property type="match status" value="1"/>
</dbReference>
<dbReference type="CDD" id="cd07717">
    <property type="entry name" value="RNaseZ_ZiPD-like_MBL-fold"/>
    <property type="match status" value="1"/>
</dbReference>
<comment type="catalytic activity">
    <reaction evidence="8">
        <text>Endonucleolytic cleavage of RNA, removing extra 3' nucleotides from tRNA precursor, generating 3' termini of tRNAs. A 3'-hydroxy group is left at the tRNA terminus and a 5'-phosphoryl group is left at the trailer molecule.</text>
        <dbReference type="EC" id="3.1.26.11"/>
    </reaction>
</comment>
<proteinExistence type="inferred from homology"/>
<keyword evidence="6 8" id="KW-0378">Hydrolase</keyword>
<feature type="binding site" evidence="8">
    <location>
        <position position="212"/>
    </location>
    <ligand>
        <name>Zn(2+)</name>
        <dbReference type="ChEBI" id="CHEBI:29105"/>
        <label>2</label>
        <note>catalytic</note>
    </ligand>
</feature>
<feature type="binding site" evidence="8">
    <location>
        <position position="142"/>
    </location>
    <ligand>
        <name>Zn(2+)</name>
        <dbReference type="ChEBI" id="CHEBI:29105"/>
        <label>1</label>
        <note>catalytic</note>
    </ligand>
</feature>
<dbReference type="GO" id="GO:0042781">
    <property type="term" value="F:3'-tRNA processing endoribonuclease activity"/>
    <property type="evidence" value="ECO:0007669"/>
    <property type="project" value="UniProtKB-UniRule"/>
</dbReference>
<dbReference type="NCBIfam" id="NF000801">
    <property type="entry name" value="PRK00055.1-3"/>
    <property type="match status" value="1"/>
</dbReference>
<feature type="domain" description="Metallo-beta-lactamase" evidence="9">
    <location>
        <begin position="205"/>
        <end position="271"/>
    </location>
</feature>
<dbReference type="InterPro" id="IPR013471">
    <property type="entry name" value="RNase_Z/BN"/>
</dbReference>
<evidence type="ECO:0000256" key="1">
    <source>
        <dbReference type="ARBA" id="ARBA00011738"/>
    </source>
</evidence>
<keyword evidence="5 8" id="KW-0255">Endonuclease</keyword>
<dbReference type="RefSeq" id="WP_087403110.1">
    <property type="nucleotide sequence ID" value="NZ_NFHB01000008.1"/>
</dbReference>
<organism evidence="10 11">
    <name type="scientific">Alistipes onderdonkii</name>
    <dbReference type="NCBI Taxonomy" id="328813"/>
    <lineage>
        <taxon>Bacteria</taxon>
        <taxon>Pseudomonadati</taxon>
        <taxon>Bacteroidota</taxon>
        <taxon>Bacteroidia</taxon>
        <taxon>Bacteroidales</taxon>
        <taxon>Rikenellaceae</taxon>
        <taxon>Alistipes</taxon>
    </lineage>
</organism>
<dbReference type="InterPro" id="IPR036866">
    <property type="entry name" value="RibonucZ/Hydroxyglut_hydro"/>
</dbReference>
<evidence type="ECO:0000259" key="9">
    <source>
        <dbReference type="Pfam" id="PF12706"/>
    </source>
</evidence>
<keyword evidence="7 8" id="KW-0862">Zinc</keyword>
<evidence type="ECO:0000256" key="7">
    <source>
        <dbReference type="ARBA" id="ARBA00022833"/>
    </source>
</evidence>
<evidence type="ECO:0000256" key="8">
    <source>
        <dbReference type="HAMAP-Rule" id="MF_01818"/>
    </source>
</evidence>
<keyword evidence="2 8" id="KW-0819">tRNA processing</keyword>
<dbReference type="GO" id="GO:0008270">
    <property type="term" value="F:zinc ion binding"/>
    <property type="evidence" value="ECO:0007669"/>
    <property type="project" value="UniProtKB-UniRule"/>
</dbReference>
<feature type="binding site" evidence="8">
    <location>
        <position position="64"/>
    </location>
    <ligand>
        <name>Zn(2+)</name>
        <dbReference type="ChEBI" id="CHEBI:29105"/>
        <label>1</label>
        <note>catalytic</note>
    </ligand>
</feature>
<gene>
    <name evidence="8" type="primary">rnz</name>
    <name evidence="10" type="ORF">B5G41_11795</name>
</gene>
<dbReference type="EMBL" id="NFHB01000008">
    <property type="protein sequence ID" value="OUN02352.1"/>
    <property type="molecule type" value="Genomic_DNA"/>
</dbReference>
<comment type="similarity">
    <text evidence="8">Belongs to the RNase Z family.</text>
</comment>
<sequence length="307" mass="33986">MSFSVTILGSSSAKPTLSRHPSAQVVNVHEQYYLVDAGEGVQQQLIRYGINPLRLRAVFISHLHGDHVFGLFPLISTLALYGRKTPLRVFAPAPMGEILACHLKYFDSELPYPVVWTEVDTTKHALLMENRTLEVWSIPLRHRVPTAGFLFREKEPALNVDKFKITKYGLSVAQITAAKRGEDVTLSTGEVIPNGELTYRPYAPRSYAYLSDTNFSAKAAALAAGADLMYHEATYAAAEQKAARERGHSTAADAAKAALKAGAKRLVIGHYSSRYKDENMLVEEARAIFPETYPATEGVTFTLEKQR</sequence>
<comment type="cofactor">
    <cofactor evidence="8">
        <name>Zn(2+)</name>
        <dbReference type="ChEBI" id="CHEBI:29105"/>
    </cofactor>
    <text evidence="8">Binds 2 Zn(2+) ions.</text>
</comment>
<evidence type="ECO:0000313" key="10">
    <source>
        <dbReference type="EMBL" id="OUN02352.1"/>
    </source>
</evidence>
<dbReference type="PANTHER" id="PTHR46018">
    <property type="entry name" value="ZINC PHOSPHODIESTERASE ELAC PROTEIN 1"/>
    <property type="match status" value="1"/>
</dbReference>
<dbReference type="HAMAP" id="MF_01818">
    <property type="entry name" value="RNase_Z_BN"/>
    <property type="match status" value="1"/>
</dbReference>
<comment type="function">
    <text evidence="8">Zinc phosphodiesterase, which displays some tRNA 3'-processing endonuclease activity. Probably involved in tRNA maturation, by removing a 3'-trailer from precursor tRNA.</text>
</comment>
<evidence type="ECO:0000256" key="2">
    <source>
        <dbReference type="ARBA" id="ARBA00022694"/>
    </source>
</evidence>
<name>A0A1Y3QRS9_9BACT</name>
<feature type="binding site" evidence="8">
    <location>
        <position position="212"/>
    </location>
    <ligand>
        <name>Zn(2+)</name>
        <dbReference type="ChEBI" id="CHEBI:29105"/>
        <label>1</label>
        <note>catalytic</note>
    </ligand>
</feature>
<evidence type="ECO:0000256" key="5">
    <source>
        <dbReference type="ARBA" id="ARBA00022759"/>
    </source>
</evidence>
<evidence type="ECO:0000256" key="3">
    <source>
        <dbReference type="ARBA" id="ARBA00022722"/>
    </source>
</evidence>